<dbReference type="GO" id="GO:0004439">
    <property type="term" value="F:phosphatidylinositol-4,5-bisphosphate 5-phosphatase activity"/>
    <property type="evidence" value="ECO:0007669"/>
    <property type="project" value="TreeGrafter"/>
</dbReference>
<dbReference type="SUPFAM" id="SSF56219">
    <property type="entry name" value="DNase I-like"/>
    <property type="match status" value="1"/>
</dbReference>
<sequence length="627" mass="70838">MNEQPISADLNQPIKDQNTYISIWSRFWLLFSRSVWPSAPTSQPKWKYQDGEEHQHKNSRSWKKKCVSPTNDGDAPDLALPVPQVLKSNPIAADEDDDDDNPASSQPIGPSHLRIRTSRRVSRSSSTLSSERSPNSSRVSADSSKGLLETATPNQRRSMLNLSRSFNNLAHYLTKRSRVDLSESDSSHEKLRIHIGTWNMNGRLPLGHLHDFIPSTHDRSRMHHILIIGSQECQHSIEKSLVFPSKEEWESTLKSAVGEHYVCVCTQTLAAIHVATFVLKPYVHCIKGVESGYLATGFAKVVGNKGATAIGLHFDSLSLLFICSHFAAHQHGVNERNNNFQRINEELRLSGLATGKKSNKSPTERYDCTFWFGDLNYRVDVDRDIADEKIHKHNFSALLLHDQLLRERGHGRVFSGYTEPDIEFPPTYKFDVANKSSKPTSPSSPIAWMNPFSPKQSPASPAPISPVSHLPRLFSSGFSLASHRIRVYDTSSKMRVPAWTDRILYKTKGPAIQCLNILIAQYADLRRKQETQHTHTETQPAPDKLRGSRLKSTINAITRFVSMGRCKSDAEVKDDSLPRYSECGTPPPDYVYREPPTYREAARGIRRSTRPAIEFRLPVLYVHRVYA</sequence>
<dbReference type="InterPro" id="IPR000300">
    <property type="entry name" value="IPPc"/>
</dbReference>
<feature type="compositionally biased region" description="Basic and acidic residues" evidence="1">
    <location>
        <begin position="47"/>
        <end position="56"/>
    </location>
</feature>
<feature type="compositionally biased region" description="Low complexity" evidence="1">
    <location>
        <begin position="123"/>
        <end position="140"/>
    </location>
</feature>
<dbReference type="STRING" id="1806994.A0A507C0U7"/>
<accession>A0A507C0U7</accession>
<evidence type="ECO:0000313" key="3">
    <source>
        <dbReference type="EMBL" id="TPX31596.1"/>
    </source>
</evidence>
<feature type="compositionally biased region" description="Basic residues" evidence="1">
    <location>
        <begin position="57"/>
        <end position="66"/>
    </location>
</feature>
<dbReference type="SMART" id="SM00128">
    <property type="entry name" value="IPPc"/>
    <property type="match status" value="1"/>
</dbReference>
<dbReference type="EMBL" id="QEAO01000042">
    <property type="protein sequence ID" value="TPX31596.1"/>
    <property type="molecule type" value="Genomic_DNA"/>
</dbReference>
<feature type="region of interest" description="Disordered" evidence="1">
    <location>
        <begin position="41"/>
        <end position="156"/>
    </location>
</feature>
<feature type="region of interest" description="Disordered" evidence="1">
    <location>
        <begin position="440"/>
        <end position="464"/>
    </location>
</feature>
<feature type="domain" description="Inositol polyphosphate-related phosphatase" evidence="2">
    <location>
        <begin position="189"/>
        <end position="531"/>
    </location>
</feature>
<name>A0A507C0U7_9FUNG</name>
<dbReference type="GO" id="GO:0046856">
    <property type="term" value="P:phosphatidylinositol dephosphorylation"/>
    <property type="evidence" value="ECO:0007669"/>
    <property type="project" value="InterPro"/>
</dbReference>
<dbReference type="Proteomes" id="UP000319731">
    <property type="component" value="Unassembled WGS sequence"/>
</dbReference>
<dbReference type="Pfam" id="PF22669">
    <property type="entry name" value="Exo_endo_phos2"/>
    <property type="match status" value="2"/>
</dbReference>
<dbReference type="InterPro" id="IPR046985">
    <property type="entry name" value="IP5"/>
</dbReference>
<dbReference type="AlphaFoldDB" id="A0A507C0U7"/>
<dbReference type="PANTHER" id="PTHR11200">
    <property type="entry name" value="INOSITOL 5-PHOSPHATASE"/>
    <property type="match status" value="1"/>
</dbReference>
<feature type="compositionally biased region" description="Basic residues" evidence="1">
    <location>
        <begin position="113"/>
        <end position="122"/>
    </location>
</feature>
<dbReference type="PANTHER" id="PTHR11200:SF275">
    <property type="entry name" value="LD06095P"/>
    <property type="match status" value="1"/>
</dbReference>
<gene>
    <name evidence="3" type="ORF">SmJEL517_g05125</name>
</gene>
<dbReference type="Gene3D" id="3.60.10.10">
    <property type="entry name" value="Endonuclease/exonuclease/phosphatase"/>
    <property type="match status" value="1"/>
</dbReference>
<organism evidence="3 4">
    <name type="scientific">Synchytrium microbalum</name>
    <dbReference type="NCBI Taxonomy" id="1806994"/>
    <lineage>
        <taxon>Eukaryota</taxon>
        <taxon>Fungi</taxon>
        <taxon>Fungi incertae sedis</taxon>
        <taxon>Chytridiomycota</taxon>
        <taxon>Chytridiomycota incertae sedis</taxon>
        <taxon>Chytridiomycetes</taxon>
        <taxon>Synchytriales</taxon>
        <taxon>Synchytriaceae</taxon>
        <taxon>Synchytrium</taxon>
    </lineage>
</organism>
<dbReference type="RefSeq" id="XP_031022990.1">
    <property type="nucleotide sequence ID" value="XM_031171053.1"/>
</dbReference>
<evidence type="ECO:0000256" key="1">
    <source>
        <dbReference type="SAM" id="MobiDB-lite"/>
    </source>
</evidence>
<dbReference type="InterPro" id="IPR036691">
    <property type="entry name" value="Endo/exonu/phosph_ase_sf"/>
</dbReference>
<dbReference type="GeneID" id="42006350"/>
<dbReference type="OrthoDB" id="405996at2759"/>
<comment type="caution">
    <text evidence="3">The sequence shown here is derived from an EMBL/GenBank/DDBJ whole genome shotgun (WGS) entry which is preliminary data.</text>
</comment>
<evidence type="ECO:0000313" key="4">
    <source>
        <dbReference type="Proteomes" id="UP000319731"/>
    </source>
</evidence>
<feature type="compositionally biased region" description="Low complexity" evidence="1">
    <location>
        <begin position="440"/>
        <end position="459"/>
    </location>
</feature>
<evidence type="ECO:0000259" key="2">
    <source>
        <dbReference type="SMART" id="SM00128"/>
    </source>
</evidence>
<protein>
    <recommendedName>
        <fullName evidence="2">Inositol polyphosphate-related phosphatase domain-containing protein</fullName>
    </recommendedName>
</protein>
<proteinExistence type="predicted"/>
<reference evidence="3 4" key="1">
    <citation type="journal article" date="2019" name="Sci. Rep.">
        <title>Comparative genomics of chytrid fungi reveal insights into the obligate biotrophic and pathogenic lifestyle of Synchytrium endobioticum.</title>
        <authorList>
            <person name="van de Vossenberg B.T.L.H."/>
            <person name="Warris S."/>
            <person name="Nguyen H.D.T."/>
            <person name="van Gent-Pelzer M.P.E."/>
            <person name="Joly D.L."/>
            <person name="van de Geest H.C."/>
            <person name="Bonants P.J.M."/>
            <person name="Smith D.S."/>
            <person name="Levesque C.A."/>
            <person name="van der Lee T.A.J."/>
        </authorList>
    </citation>
    <scope>NUCLEOTIDE SEQUENCE [LARGE SCALE GENOMIC DNA]</scope>
    <source>
        <strain evidence="3 4">JEL517</strain>
    </source>
</reference>
<keyword evidence="4" id="KW-1185">Reference proteome</keyword>